<accession>A0A0R2DGM3</accession>
<comment type="caution">
    <text evidence="2">The sequence shown here is derived from an EMBL/GenBank/DDBJ whole genome shotgun (WGS) entry which is preliminary data.</text>
</comment>
<feature type="region of interest" description="Disordered" evidence="1">
    <location>
        <begin position="132"/>
        <end position="154"/>
    </location>
</feature>
<dbReference type="PANTHER" id="PTHR37829:SF3">
    <property type="entry name" value="PROTEIN JAYE-RELATED"/>
    <property type="match status" value="1"/>
</dbReference>
<dbReference type="PANTHER" id="PTHR37829">
    <property type="entry name" value="PHAGE-LIKE ELEMENT PBSX PROTEIN XKDT"/>
    <property type="match status" value="1"/>
</dbReference>
<proteinExistence type="predicted"/>
<dbReference type="Proteomes" id="UP000051589">
    <property type="component" value="Unassembled WGS sequence"/>
</dbReference>
<gene>
    <name evidence="2" type="ORF">FD13_GL000295</name>
</gene>
<dbReference type="STRING" id="1423803.FD13_GL000295"/>
<dbReference type="PATRIC" id="fig|1423803.3.peg.290"/>
<dbReference type="InterPro" id="IPR052399">
    <property type="entry name" value="Phage_Baseplate_Assmbl_Protein"/>
</dbReference>
<reference evidence="2 3" key="1">
    <citation type="journal article" date="2015" name="Genome Announc.">
        <title>Expanding the biotechnology potential of lactobacilli through comparative genomics of 213 strains and associated genera.</title>
        <authorList>
            <person name="Sun Z."/>
            <person name="Harris H.M."/>
            <person name="McCann A."/>
            <person name="Guo C."/>
            <person name="Argimon S."/>
            <person name="Zhang W."/>
            <person name="Yang X."/>
            <person name="Jeffery I.B."/>
            <person name="Cooney J.C."/>
            <person name="Kagawa T.F."/>
            <person name="Liu W."/>
            <person name="Song Y."/>
            <person name="Salvetti E."/>
            <person name="Wrobel A."/>
            <person name="Rasinkangas P."/>
            <person name="Parkhill J."/>
            <person name="Rea M.C."/>
            <person name="O'Sullivan O."/>
            <person name="Ritari J."/>
            <person name="Douillard F.P."/>
            <person name="Paul Ross R."/>
            <person name="Yang R."/>
            <person name="Briner A.E."/>
            <person name="Felis G.E."/>
            <person name="de Vos W.M."/>
            <person name="Barrangou R."/>
            <person name="Klaenhammer T.R."/>
            <person name="Caufield P.W."/>
            <person name="Cui Y."/>
            <person name="Zhang H."/>
            <person name="O'Toole P.W."/>
        </authorList>
    </citation>
    <scope>NUCLEOTIDE SEQUENCE [LARGE SCALE GENOMIC DNA]</scope>
    <source>
        <strain evidence="2 3">DSM 21775</strain>
    </source>
</reference>
<keyword evidence="3" id="KW-1185">Reference proteome</keyword>
<evidence type="ECO:0000313" key="2">
    <source>
        <dbReference type="EMBL" id="KRN02155.1"/>
    </source>
</evidence>
<dbReference type="EMBL" id="AYZH01000010">
    <property type="protein sequence ID" value="KRN02155.1"/>
    <property type="molecule type" value="Genomic_DNA"/>
</dbReference>
<dbReference type="AlphaFoldDB" id="A0A0R2DGM3"/>
<organism evidence="2 3">
    <name type="scientific">Levilactobacillus senmaizukei DSM 21775 = NBRC 103853</name>
    <dbReference type="NCBI Taxonomy" id="1423803"/>
    <lineage>
        <taxon>Bacteria</taxon>
        <taxon>Bacillati</taxon>
        <taxon>Bacillota</taxon>
        <taxon>Bacilli</taxon>
        <taxon>Lactobacillales</taxon>
        <taxon>Lactobacillaceae</taxon>
        <taxon>Levilactobacillus</taxon>
    </lineage>
</organism>
<name>A0A0R2DGM3_9LACO</name>
<protein>
    <submittedName>
        <fullName evidence="2">Phage Mu gp47 related protein</fullName>
    </submittedName>
</protein>
<evidence type="ECO:0000313" key="3">
    <source>
        <dbReference type="Proteomes" id="UP000051589"/>
    </source>
</evidence>
<evidence type="ECO:0000256" key="1">
    <source>
        <dbReference type="SAM" id="MobiDB-lite"/>
    </source>
</evidence>
<sequence length="409" mass="44028">MGLTNGGQGYERREIDEIRADLVSIAQNEISSDVGIDDTTLIGQFQGAMAYDDDSIEKLAEAIYYSIFISSSTGDTLDRHGLDNSIFRKPAAQAVVTLQIDSYVGEFLESDSSMSTADGVVFKTVDDVTFDEPSMVDDPDKPGSQIPLEDDDGTPICRQTVTAVAEETGIQGNIGANQITYNVDGNTNIFKVTNPMAAEGGQEAETDMAYSARLIANNTNGSPSTEDGMKTAIENTPGVVQARVVGNNTLKPDQYGNPAKSTHLYVIGGTDQTVAEAFFHCMPEGTLTVGEVASDVINKSGDVRTVKFSRAVAKAVLISIQLTTNDDFDSDNGIDNIKKNLITFFSKYRMGDQVLFSQIFGQIWLVPGISNLSLKIGTDKDNLALEDIAVNEFELPSLSMEDVEVTADV</sequence>
<dbReference type="RefSeq" id="WP_061776544.1">
    <property type="nucleotide sequence ID" value="NZ_AYZH01000010.1"/>
</dbReference>